<evidence type="ECO:0000313" key="1">
    <source>
        <dbReference type="EMBL" id="PVE48950.1"/>
    </source>
</evidence>
<dbReference type="CDD" id="cd08054">
    <property type="entry name" value="gp6"/>
    <property type="match status" value="1"/>
</dbReference>
<dbReference type="Proteomes" id="UP000244810">
    <property type="component" value="Unassembled WGS sequence"/>
</dbReference>
<keyword evidence="2" id="KW-1185">Reference proteome</keyword>
<organism evidence="1 2">
    <name type="scientific">Pararhodobacter aggregans</name>
    <dbReference type="NCBI Taxonomy" id="404875"/>
    <lineage>
        <taxon>Bacteria</taxon>
        <taxon>Pseudomonadati</taxon>
        <taxon>Pseudomonadota</taxon>
        <taxon>Alphaproteobacteria</taxon>
        <taxon>Rhodobacterales</taxon>
        <taxon>Paracoccaceae</taxon>
        <taxon>Pararhodobacter</taxon>
    </lineage>
</organism>
<dbReference type="Gene3D" id="1.10.3230.30">
    <property type="entry name" value="Phage gp6-like head-tail connector protein"/>
    <property type="match status" value="1"/>
</dbReference>
<dbReference type="OrthoDB" id="7307102at2"/>
<evidence type="ECO:0000313" key="2">
    <source>
        <dbReference type="Proteomes" id="UP000244810"/>
    </source>
</evidence>
<dbReference type="InterPro" id="IPR006450">
    <property type="entry name" value="Phage_HK97_gp6-like"/>
</dbReference>
<proteinExistence type="predicted"/>
<reference evidence="1 2" key="1">
    <citation type="journal article" date="2011" name="Syst. Appl. Microbiol.">
        <title>Defluviimonas denitrificans gen. nov., sp. nov., and Pararhodobacter aggregans gen. nov., sp. nov., non-phototrophic Rhodobacteraceae from the biofilter of a marine aquaculture.</title>
        <authorList>
            <person name="Foesel B.U."/>
            <person name="Drake H.L."/>
            <person name="Schramm A."/>
        </authorList>
    </citation>
    <scope>NUCLEOTIDE SEQUENCE [LARGE SCALE GENOMIC DNA]</scope>
    <source>
        <strain evidence="1 2">D1-19</strain>
    </source>
</reference>
<dbReference type="AlphaFoldDB" id="A0A2T7UVZ4"/>
<name>A0A2T7UVZ4_9RHOB</name>
<protein>
    <recommendedName>
        <fullName evidence="3">Phage gp6-like head-tail connector protein</fullName>
    </recommendedName>
</protein>
<dbReference type="RefSeq" id="WP_107749456.1">
    <property type="nucleotide sequence ID" value="NZ_QBKF01000001.1"/>
</dbReference>
<gene>
    <name evidence="1" type="ORF">DDE23_00650</name>
</gene>
<comment type="caution">
    <text evidence="1">The sequence shown here is derived from an EMBL/GenBank/DDBJ whole genome shotgun (WGS) entry which is preliminary data.</text>
</comment>
<dbReference type="EMBL" id="QDDR01000001">
    <property type="protein sequence ID" value="PVE48950.1"/>
    <property type="molecule type" value="Genomic_DNA"/>
</dbReference>
<sequence>MPITSVDDLKAHLNITGTQDDAVIAQKIAVAEAFVNRWLDTPMADLDPLPADLLEAVRLLVGHLFENREATLVGIGAEALPLGFWDIINVHRSWGFGACRNNSTV</sequence>
<dbReference type="InterPro" id="IPR021146">
    <property type="entry name" value="Phage_gp6-like_head-tail"/>
</dbReference>
<dbReference type="NCBIfam" id="TIGR01560">
    <property type="entry name" value="put_DNA_pack"/>
    <property type="match status" value="1"/>
</dbReference>
<accession>A0A2T7UVZ4</accession>
<evidence type="ECO:0008006" key="3">
    <source>
        <dbReference type="Google" id="ProtNLM"/>
    </source>
</evidence>
<dbReference type="Pfam" id="PF05135">
    <property type="entry name" value="Phage_connect_1"/>
    <property type="match status" value="1"/>
</dbReference>